<proteinExistence type="predicted"/>
<gene>
    <name evidence="2" type="ORF">GFSPODELE1_LOCUS10848</name>
</gene>
<reference evidence="3" key="1">
    <citation type="submission" date="2024-04" db="EMBL/GenBank/DDBJ databases">
        <authorList>
            <person name="Shaw F."/>
            <person name="Minotto A."/>
        </authorList>
    </citation>
    <scope>NUCLEOTIDE SEQUENCE [LARGE SCALE GENOMIC DNA]</scope>
</reference>
<organism evidence="2 3">
    <name type="scientific">Somion occarium</name>
    <dbReference type="NCBI Taxonomy" id="3059160"/>
    <lineage>
        <taxon>Eukaryota</taxon>
        <taxon>Fungi</taxon>
        <taxon>Dikarya</taxon>
        <taxon>Basidiomycota</taxon>
        <taxon>Agaricomycotina</taxon>
        <taxon>Agaricomycetes</taxon>
        <taxon>Polyporales</taxon>
        <taxon>Cerrenaceae</taxon>
        <taxon>Somion</taxon>
    </lineage>
</organism>
<dbReference type="Pfam" id="PF20149">
    <property type="entry name" value="DUF6532"/>
    <property type="match status" value="1"/>
</dbReference>
<protein>
    <recommendedName>
        <fullName evidence="1">DUF6532 domain-containing protein</fullName>
    </recommendedName>
</protein>
<dbReference type="Proteomes" id="UP001497453">
    <property type="component" value="Chromosome 9"/>
</dbReference>
<evidence type="ECO:0000313" key="3">
    <source>
        <dbReference type="Proteomes" id="UP001497453"/>
    </source>
</evidence>
<name>A0ABP1EBB6_9APHY</name>
<evidence type="ECO:0000259" key="1">
    <source>
        <dbReference type="Pfam" id="PF20149"/>
    </source>
</evidence>
<dbReference type="EMBL" id="OZ037952">
    <property type="protein sequence ID" value="CAL1716638.1"/>
    <property type="molecule type" value="Genomic_DNA"/>
</dbReference>
<evidence type="ECO:0000313" key="2">
    <source>
        <dbReference type="EMBL" id="CAL1716638.1"/>
    </source>
</evidence>
<keyword evidence="3" id="KW-1185">Reference proteome</keyword>
<sequence>MLSYNNMWLMYKSQTLQLSKAASRSVTHRASNRGVGNNKTYEEYTNLVLPTRSNSALSIKAQSDEVEHVLHRAIDICISKLFFKTAFSLLRDKKRDNRSALIQAARDCGDREIEQRLKDDKRYAMWMATVPNARANVLKTRMMNAATRSVVELYGLEISDVDACKARVAFLTSRTPEYPFIFPEDPQSGKLLVDKPFLHPLIIRVLSHSQTLSEAVQRLLPEFSPMKGSEPEIPSSLLALASSAAYCALMEWENGTRSSMTFNKKLAASVYQDNLATLSKLAEDTKTASSYHPLMRKIFSLAYNEPGNICLQRPRTVNARMSATIVAINLD</sequence>
<feature type="domain" description="DUF6532" evidence="1">
    <location>
        <begin position="72"/>
        <end position="280"/>
    </location>
</feature>
<dbReference type="InterPro" id="IPR045341">
    <property type="entry name" value="DUF6532"/>
</dbReference>
<accession>A0ABP1EBB6</accession>